<evidence type="ECO:0000313" key="2">
    <source>
        <dbReference type="Proteomes" id="UP000887013"/>
    </source>
</evidence>
<dbReference type="AlphaFoldDB" id="A0A8X6UAK6"/>
<evidence type="ECO:0000313" key="1">
    <source>
        <dbReference type="EMBL" id="GFT95196.1"/>
    </source>
</evidence>
<dbReference type="Proteomes" id="UP000887013">
    <property type="component" value="Unassembled WGS sequence"/>
</dbReference>
<keyword evidence="2" id="KW-1185">Reference proteome</keyword>
<name>A0A8X6UAK6_NEPPI</name>
<gene>
    <name evidence="1" type="primary">AVEN_205605_1</name>
    <name evidence="1" type="ORF">NPIL_421561</name>
</gene>
<sequence length="109" mass="12758">MPFAGEDNRYLLKRKGVFHIHFGQFIKLSVTTFPSKLSFLMCTQTHISGRDYSRSNGLQHLLVCTTMEDYFETLYQYTDVLLLAEVFANFRRVEFNARTPVPIHYISLN</sequence>
<comment type="caution">
    <text evidence="1">The sequence shown here is derived from an EMBL/GenBank/DDBJ whole genome shotgun (WGS) entry which is preliminary data.</text>
</comment>
<accession>A0A8X6UAK6</accession>
<dbReference type="EMBL" id="BMAW01026054">
    <property type="protein sequence ID" value="GFT95196.1"/>
    <property type="molecule type" value="Genomic_DNA"/>
</dbReference>
<protein>
    <submittedName>
        <fullName evidence="1">C2H2-type domain-containing protein</fullName>
    </submittedName>
</protein>
<proteinExistence type="predicted"/>
<reference evidence="1" key="1">
    <citation type="submission" date="2020-08" db="EMBL/GenBank/DDBJ databases">
        <title>Multicomponent nature underlies the extraordinary mechanical properties of spider dragline silk.</title>
        <authorList>
            <person name="Kono N."/>
            <person name="Nakamura H."/>
            <person name="Mori M."/>
            <person name="Yoshida Y."/>
            <person name="Ohtoshi R."/>
            <person name="Malay A.D."/>
            <person name="Moran D.A.P."/>
            <person name="Tomita M."/>
            <person name="Numata K."/>
            <person name="Arakawa K."/>
        </authorList>
    </citation>
    <scope>NUCLEOTIDE SEQUENCE</scope>
</reference>
<dbReference type="OrthoDB" id="6433568at2759"/>
<organism evidence="1 2">
    <name type="scientific">Nephila pilipes</name>
    <name type="common">Giant wood spider</name>
    <name type="synonym">Nephila maculata</name>
    <dbReference type="NCBI Taxonomy" id="299642"/>
    <lineage>
        <taxon>Eukaryota</taxon>
        <taxon>Metazoa</taxon>
        <taxon>Ecdysozoa</taxon>
        <taxon>Arthropoda</taxon>
        <taxon>Chelicerata</taxon>
        <taxon>Arachnida</taxon>
        <taxon>Araneae</taxon>
        <taxon>Araneomorphae</taxon>
        <taxon>Entelegynae</taxon>
        <taxon>Araneoidea</taxon>
        <taxon>Nephilidae</taxon>
        <taxon>Nephila</taxon>
    </lineage>
</organism>